<feature type="coiled-coil region" evidence="1">
    <location>
        <begin position="208"/>
        <end position="235"/>
    </location>
</feature>
<feature type="compositionally biased region" description="Low complexity" evidence="2">
    <location>
        <begin position="533"/>
        <end position="544"/>
    </location>
</feature>
<evidence type="ECO:0000256" key="2">
    <source>
        <dbReference type="SAM" id="MobiDB-lite"/>
    </source>
</evidence>
<dbReference type="Gene3D" id="1.20.5.2440">
    <property type="match status" value="1"/>
</dbReference>
<evidence type="ECO:0000256" key="1">
    <source>
        <dbReference type="SAM" id="Coils"/>
    </source>
</evidence>
<organism evidence="3 4">
    <name type="scientific">Parasitella parasitica</name>
    <dbReference type="NCBI Taxonomy" id="35722"/>
    <lineage>
        <taxon>Eukaryota</taxon>
        <taxon>Fungi</taxon>
        <taxon>Fungi incertae sedis</taxon>
        <taxon>Mucoromycota</taxon>
        <taxon>Mucoromycotina</taxon>
        <taxon>Mucoromycetes</taxon>
        <taxon>Mucorales</taxon>
        <taxon>Mucorineae</taxon>
        <taxon>Mucoraceae</taxon>
        <taxon>Parasitella</taxon>
    </lineage>
</organism>
<protein>
    <submittedName>
        <fullName evidence="3">Uncharacterized protein</fullName>
    </submittedName>
</protein>
<name>A0A0B7NJV2_9FUNG</name>
<feature type="compositionally biased region" description="Polar residues" evidence="2">
    <location>
        <begin position="363"/>
        <end position="373"/>
    </location>
</feature>
<feature type="compositionally biased region" description="Low complexity" evidence="2">
    <location>
        <begin position="474"/>
        <end position="487"/>
    </location>
</feature>
<accession>A0A0B7NJV2</accession>
<reference evidence="3 4" key="1">
    <citation type="submission" date="2014-09" db="EMBL/GenBank/DDBJ databases">
        <authorList>
            <person name="Ellenberger Sabrina"/>
        </authorList>
    </citation>
    <scope>NUCLEOTIDE SEQUENCE [LARGE SCALE GENOMIC DNA]</scope>
    <source>
        <strain evidence="3 4">CBS 412.66</strain>
    </source>
</reference>
<evidence type="ECO:0000313" key="3">
    <source>
        <dbReference type="EMBL" id="CEP15637.1"/>
    </source>
</evidence>
<keyword evidence="4" id="KW-1185">Reference proteome</keyword>
<feature type="region of interest" description="Disordered" evidence="2">
    <location>
        <begin position="363"/>
        <end position="408"/>
    </location>
</feature>
<feature type="region of interest" description="Disordered" evidence="2">
    <location>
        <begin position="431"/>
        <end position="555"/>
    </location>
</feature>
<dbReference type="PANTHER" id="PTHR38120">
    <property type="entry name" value="EXPRESSED PROTEIN"/>
    <property type="match status" value="1"/>
</dbReference>
<feature type="compositionally biased region" description="Low complexity" evidence="2">
    <location>
        <begin position="510"/>
        <end position="522"/>
    </location>
</feature>
<feature type="coiled-coil region" evidence="1">
    <location>
        <begin position="13"/>
        <end position="96"/>
    </location>
</feature>
<dbReference type="STRING" id="35722.A0A0B7NJV2"/>
<keyword evidence="1" id="KW-0175">Coiled coil</keyword>
<dbReference type="EMBL" id="LN732612">
    <property type="protein sequence ID" value="CEP15637.1"/>
    <property type="molecule type" value="Genomic_DNA"/>
</dbReference>
<feature type="region of interest" description="Disordered" evidence="2">
    <location>
        <begin position="120"/>
        <end position="139"/>
    </location>
</feature>
<dbReference type="PANTHER" id="PTHR38120:SF1">
    <property type="entry name" value="M PROTEIN, SEROTYPE 2.1"/>
    <property type="match status" value="1"/>
</dbReference>
<dbReference type="AlphaFoldDB" id="A0A0B7NJV2"/>
<proteinExistence type="predicted"/>
<dbReference type="Proteomes" id="UP000054107">
    <property type="component" value="Unassembled WGS sequence"/>
</dbReference>
<dbReference type="OrthoDB" id="2121319at2759"/>
<sequence length="555" mass="61877">MKIKKIKQGQEIENELRHDIDNHTKQQKALNNDNDYLRQKLAAIQLDNSNYGNTQARLETELYAQEQDLSILRKEIQQLRKAKKDIEKKLNFELQVYETDKSLWQQKEADLYNQIRTLSLNNSGEPRTPRTTRKRSVTTSTVGVMSPFTGSLSDIGEHQPGAPSNDNNGRHVLLPNERPTSKLAVVDSPYARETKIAQRTIKAQDKLIFDLKNEVEKLKSVIQEQKNELQDKSLHETHLQHEIVSIKKVYQGLMEENESYQILLHEKTINGEFIMNPIMQVEDSPTMKESISTSSNTQGLNLAAELASSVPDWNNQSDPTIQKLNDEIKTLQDTNRALQLYMNKILMKIINNKQLEDVLSIDQPTTPTNQQSSDPKKDSAEGEGASAGANSERGVGPTPTKTVSTVASAANGTASKLLTSANRNRRRTISSWGFKPSYSPCNETLEEPSDLVPSQEDKRRHSSIMTKGGPQPETSKSTSTNSNGSSSWAKALRRMSGMGWNPVKEEPENSAVVSVDSAVGSLSEEENAETTSRKSSGSSISSIRRSNELGTLSEE</sequence>
<feature type="compositionally biased region" description="Low complexity" evidence="2">
    <location>
        <begin position="382"/>
        <end position="392"/>
    </location>
</feature>
<evidence type="ECO:0000313" key="4">
    <source>
        <dbReference type="Proteomes" id="UP000054107"/>
    </source>
</evidence>
<gene>
    <name evidence="3" type="primary">PARPA_09875.1 scaffold 39137</name>
</gene>
<feature type="compositionally biased region" description="Polar residues" evidence="2">
    <location>
        <begin position="399"/>
        <end position="408"/>
    </location>
</feature>